<dbReference type="AlphaFoldDB" id="A0A0D9WGP2"/>
<organism evidence="2 3">
    <name type="scientific">Leersia perrieri</name>
    <dbReference type="NCBI Taxonomy" id="77586"/>
    <lineage>
        <taxon>Eukaryota</taxon>
        <taxon>Viridiplantae</taxon>
        <taxon>Streptophyta</taxon>
        <taxon>Embryophyta</taxon>
        <taxon>Tracheophyta</taxon>
        <taxon>Spermatophyta</taxon>
        <taxon>Magnoliopsida</taxon>
        <taxon>Liliopsida</taxon>
        <taxon>Poales</taxon>
        <taxon>Poaceae</taxon>
        <taxon>BOP clade</taxon>
        <taxon>Oryzoideae</taxon>
        <taxon>Oryzeae</taxon>
        <taxon>Oryzinae</taxon>
        <taxon>Leersia</taxon>
    </lineage>
</organism>
<name>A0A0D9WGP2_9ORYZ</name>
<reference evidence="2" key="3">
    <citation type="submission" date="2015-04" db="UniProtKB">
        <authorList>
            <consortium name="EnsemblPlants"/>
        </authorList>
    </citation>
    <scope>IDENTIFICATION</scope>
</reference>
<accession>A0A0D9WGP2</accession>
<sequence length="120" mass="13462">MAPSQRQRSTADGNEPFHPPSAGATFCRDTDEVAAAGCVLTPGREGYLWCRKAWTLVVRYFKQCIDSLPQPEVLEGDNGEVAICSSMQFMQARKAYWQWWGTGVMDRDDSCRGDMRIGHV</sequence>
<evidence type="ECO:0000256" key="1">
    <source>
        <dbReference type="SAM" id="MobiDB-lite"/>
    </source>
</evidence>
<dbReference type="Proteomes" id="UP000032180">
    <property type="component" value="Chromosome 5"/>
</dbReference>
<feature type="compositionally biased region" description="Polar residues" evidence="1">
    <location>
        <begin position="1"/>
        <end position="12"/>
    </location>
</feature>
<evidence type="ECO:0000313" key="2">
    <source>
        <dbReference type="EnsemblPlants" id="LPERR05G13510.1"/>
    </source>
</evidence>
<dbReference type="Gramene" id="LPERR05G13510.1">
    <property type="protein sequence ID" value="LPERR05G13510.1"/>
    <property type="gene ID" value="LPERR05G13510"/>
</dbReference>
<proteinExistence type="predicted"/>
<evidence type="ECO:0000313" key="3">
    <source>
        <dbReference type="Proteomes" id="UP000032180"/>
    </source>
</evidence>
<dbReference type="EnsemblPlants" id="LPERR05G13510.1">
    <property type="protein sequence ID" value="LPERR05G13510.1"/>
    <property type="gene ID" value="LPERR05G13510"/>
</dbReference>
<dbReference type="HOGENOM" id="CLU_2053026_0_0_1"/>
<keyword evidence="3" id="KW-1185">Reference proteome</keyword>
<reference evidence="3" key="2">
    <citation type="submission" date="2013-12" db="EMBL/GenBank/DDBJ databases">
        <authorList>
            <person name="Yu Y."/>
            <person name="Lee S."/>
            <person name="de Baynast K."/>
            <person name="Wissotski M."/>
            <person name="Liu L."/>
            <person name="Talag J."/>
            <person name="Goicoechea J."/>
            <person name="Angelova A."/>
            <person name="Jetty R."/>
            <person name="Kudrna D."/>
            <person name="Golser W."/>
            <person name="Rivera L."/>
            <person name="Zhang J."/>
            <person name="Wing R."/>
        </authorList>
    </citation>
    <scope>NUCLEOTIDE SEQUENCE</scope>
</reference>
<protein>
    <submittedName>
        <fullName evidence="2">Uncharacterized protein</fullName>
    </submittedName>
</protein>
<feature type="region of interest" description="Disordered" evidence="1">
    <location>
        <begin position="1"/>
        <end position="22"/>
    </location>
</feature>
<reference evidence="2 3" key="1">
    <citation type="submission" date="2012-08" db="EMBL/GenBank/DDBJ databases">
        <title>Oryza genome evolution.</title>
        <authorList>
            <person name="Wing R.A."/>
        </authorList>
    </citation>
    <scope>NUCLEOTIDE SEQUENCE</scope>
</reference>